<accession>A0A1I8MDE3</accession>
<dbReference type="RefSeq" id="XP_005185028.2">
    <property type="nucleotide sequence ID" value="XM_005184971.4"/>
</dbReference>
<feature type="compositionally biased region" description="Basic and acidic residues" evidence="2">
    <location>
        <begin position="128"/>
        <end position="149"/>
    </location>
</feature>
<organism evidence="3">
    <name type="scientific">Musca domestica</name>
    <name type="common">House fly</name>
    <dbReference type="NCBI Taxonomy" id="7370"/>
    <lineage>
        <taxon>Eukaryota</taxon>
        <taxon>Metazoa</taxon>
        <taxon>Ecdysozoa</taxon>
        <taxon>Arthropoda</taxon>
        <taxon>Hexapoda</taxon>
        <taxon>Insecta</taxon>
        <taxon>Pterygota</taxon>
        <taxon>Neoptera</taxon>
        <taxon>Endopterygota</taxon>
        <taxon>Diptera</taxon>
        <taxon>Brachycera</taxon>
        <taxon>Muscomorpha</taxon>
        <taxon>Muscoidea</taxon>
        <taxon>Muscidae</taxon>
        <taxon>Musca</taxon>
    </lineage>
</organism>
<feature type="region of interest" description="Disordered" evidence="2">
    <location>
        <begin position="178"/>
        <end position="224"/>
    </location>
</feature>
<evidence type="ECO:0000256" key="1">
    <source>
        <dbReference type="SAM" id="Coils"/>
    </source>
</evidence>
<evidence type="ECO:0000256" key="2">
    <source>
        <dbReference type="SAM" id="MobiDB-lite"/>
    </source>
</evidence>
<feature type="compositionally biased region" description="Low complexity" evidence="2">
    <location>
        <begin position="300"/>
        <end position="315"/>
    </location>
</feature>
<feature type="region of interest" description="Disordered" evidence="2">
    <location>
        <begin position="1496"/>
        <end position="1516"/>
    </location>
</feature>
<feature type="compositionally biased region" description="Basic and acidic residues" evidence="2">
    <location>
        <begin position="722"/>
        <end position="753"/>
    </location>
</feature>
<feature type="compositionally biased region" description="Polar residues" evidence="2">
    <location>
        <begin position="1704"/>
        <end position="1715"/>
    </location>
</feature>
<feature type="compositionally biased region" description="Polar residues" evidence="2">
    <location>
        <begin position="414"/>
        <end position="429"/>
    </location>
</feature>
<feature type="region of interest" description="Disordered" evidence="2">
    <location>
        <begin position="1218"/>
        <end position="1294"/>
    </location>
</feature>
<feature type="region of interest" description="Disordered" evidence="2">
    <location>
        <begin position="109"/>
        <end position="157"/>
    </location>
</feature>
<feature type="region of interest" description="Disordered" evidence="2">
    <location>
        <begin position="716"/>
        <end position="753"/>
    </location>
</feature>
<feature type="region of interest" description="Disordered" evidence="2">
    <location>
        <begin position="1308"/>
        <end position="1335"/>
    </location>
</feature>
<feature type="compositionally biased region" description="Basic residues" evidence="2">
    <location>
        <begin position="867"/>
        <end position="878"/>
    </location>
</feature>
<evidence type="ECO:0000313" key="3">
    <source>
        <dbReference type="EnsemblMetazoa" id="MDOA003731-PA"/>
    </source>
</evidence>
<feature type="compositionally biased region" description="Low complexity" evidence="2">
    <location>
        <begin position="185"/>
        <end position="197"/>
    </location>
</feature>
<feature type="region of interest" description="Disordered" evidence="2">
    <location>
        <begin position="1054"/>
        <end position="1117"/>
    </location>
</feature>
<feature type="compositionally biased region" description="Basic and acidic residues" evidence="2">
    <location>
        <begin position="784"/>
        <end position="804"/>
    </location>
</feature>
<dbReference type="VEuPathDB" id="VectorBase:MDOMA2_018335"/>
<feature type="compositionally biased region" description="Polar residues" evidence="2">
    <location>
        <begin position="1262"/>
        <end position="1275"/>
    </location>
</feature>
<dbReference type="VEuPathDB" id="VectorBase:MDOA003731"/>
<feature type="compositionally biased region" description="Polar residues" evidence="2">
    <location>
        <begin position="1218"/>
        <end position="1228"/>
    </location>
</feature>
<feature type="compositionally biased region" description="Basic residues" evidence="2">
    <location>
        <begin position="845"/>
        <end position="856"/>
    </location>
</feature>
<feature type="region of interest" description="Disordered" evidence="2">
    <location>
        <begin position="1704"/>
        <end position="1778"/>
    </location>
</feature>
<feature type="region of interest" description="Disordered" evidence="2">
    <location>
        <begin position="774"/>
        <end position="820"/>
    </location>
</feature>
<name>A0A1I8MDE3_MUSDO</name>
<feature type="region of interest" description="Disordered" evidence="2">
    <location>
        <begin position="578"/>
        <end position="620"/>
    </location>
</feature>
<feature type="region of interest" description="Disordered" evidence="2">
    <location>
        <begin position="677"/>
        <end position="698"/>
    </location>
</feature>
<feature type="region of interest" description="Disordered" evidence="2">
    <location>
        <begin position="1122"/>
        <end position="1141"/>
    </location>
</feature>
<dbReference type="OrthoDB" id="8070503at2759"/>
<feature type="compositionally biased region" description="Polar residues" evidence="2">
    <location>
        <begin position="1129"/>
        <end position="1140"/>
    </location>
</feature>
<feature type="region of interest" description="Disordered" evidence="2">
    <location>
        <begin position="928"/>
        <end position="954"/>
    </location>
</feature>
<feature type="compositionally biased region" description="Polar residues" evidence="2">
    <location>
        <begin position="1311"/>
        <end position="1324"/>
    </location>
</feature>
<feature type="region of interest" description="Disordered" evidence="2">
    <location>
        <begin position="285"/>
        <end position="318"/>
    </location>
</feature>
<feature type="compositionally biased region" description="Polar residues" evidence="2">
    <location>
        <begin position="206"/>
        <end position="224"/>
    </location>
</feature>
<dbReference type="KEGG" id="mde:101901365"/>
<dbReference type="EnsemblMetazoa" id="MDOA003731-RA">
    <property type="protein sequence ID" value="MDOA003731-PA"/>
    <property type="gene ID" value="MDOA003731"/>
</dbReference>
<feature type="compositionally biased region" description="Basic and acidic residues" evidence="2">
    <location>
        <begin position="1496"/>
        <end position="1505"/>
    </location>
</feature>
<feature type="compositionally biased region" description="Basic and acidic residues" evidence="2">
    <location>
        <begin position="683"/>
        <end position="698"/>
    </location>
</feature>
<feature type="compositionally biased region" description="Polar residues" evidence="2">
    <location>
        <begin position="1722"/>
        <end position="1759"/>
    </location>
</feature>
<feature type="region of interest" description="Disordered" evidence="2">
    <location>
        <begin position="983"/>
        <end position="1003"/>
    </location>
</feature>
<sequence>MSVNITVNGNFVSKHCQRNPLLLDREKAKKELEEERRKKRLLQVREQSKQIAEKIRNDVKETKRKEIQKYEATKAQEFEAWRKQALQRNKNECSEAIFQLGAAHKVAKAENQAKAEKRTAAKPQSSYKDFKKQMEARRRNNEKLQKEKPSVNNKGQSCSDCQYKCKCYTMGQEEAQKRKRTACMSSSDSETLSSDGETSNEETLKDTPSLSSFSPCKSPTTTTTVSNNIATQTSLLQPEKNLKQTPAVFMDVEVGTDDSVLIAGPVEIKDKHVVNNRQFSSIIRVSPKKSKQKKDAHTNKQVQVTSISTTTTSSTENKENSIKSLENVCFVPAAKPKEKRFTLISNLVKKQEELPKTSKEMSPNKRRTNEVAEHSSPRKFVAMPAPLTRPPVARPIAKPMSPPKESMSSKSSKVTTRGHTHTQPPTKSISTASANTVAMGSLASSSGRVQFYDYNSKLSKEGTQSSANVEVLQQRDSVQPTAMEQAVVENRLQYDRQQDLCEKQKLMMERGQKALEREQVRRDCNDLTEKLEALTKQYPRQVPINENNPHIFADKQLRLEGKMNSAVEKLLSRPTIITCSEMDEKDKKSPQPAPSKPKANNELNVGAIDSSNDHQADDDATSDSCCSILLGYVDDQSRQVRKDLEQWSDKEDSQKQKRLKNLLQRLDKLRHSIIQEIQSNKANKTEKAKSNTKRDDNYRQLIEDISTFRQERENIMLDGVDDSSRPEKGKKTQKVSEEKQAKKIPDKKPLAEREKLLEQKEAILEEKLREFYELQKQNCKTTKPKTESNEKENKTQKSSKNNEKSEDDQSQENKENINCSSLETPVEIIITVQGETKCVKIPVKNNKRKSAHKKPSPTHLATLIKSPHAKMSAKKLTPKKIVPAKEPPPPPKAPSLVRHNSYDSNSTSYMSLPPQIPTQLGALVDRTTENHMPYKSSTETDRYGRQDKHKKPVPNINPLVAQYVQRLLGMSRKTIQRLAVSSSDIETPSSSIINTSGNNSSTESLLSEERMAFVESFVHENRSFIKELEQSLRAQHNATLEDSMKAFDEIWRKRLKQKQQQTSKTNSSQGPRKSREEVAKPKATASPKACKNLKTQTKELQSKEVSSQTQIKEKSKVIPKLPKNYPFNLEQSTTQDTESSPEMLEKLKAKSKQRLSAKVDKAVETKLSDDINKSESDSQIARYAQLTENCTHRIAELTELINRVREEKQRLLEVTLSSVSDNGRQSTEYLELPEGKSRTSNHNEGESSVASSTEEVTAATLKSATSLDAKNQPIQLSKMDKNHPIAASQDSGIADSRPITAQEHRHDLEPISQTSTESHSAVQQRKTKPPPTLRRFSPQFREEDLVHELSTILEVDTPVNSRINTAASQKSEEQITVAREMEPASAAQQSHQPVAFPTFEEYVQRMNLDITQLNDEQSSLLQAEFSHFIEDMQRSRLNGKELPSPPQYTEFPSINGYLNQSKSDVADQTEAVEDSLAQLRINDLKPQRFPAVREYVKQKHKEKAESGGPTTSPDDEQQLLLDTESLENITDIVTNTNTESESASLDIEKELKQRKILKHSFRYTKPKDVFSSTAHHDVGEFYQDLMGCESGIEKLSTSEATTTTQLETDLKRMVNQWSKENNEKPQYQSLSSTTSSSAIEKLAKSTSLDETSNENGRPLNLRDFLKRELLKHPNFSTSSSTSSSIDDSLRSQFLHSLIGSLTPRTNAATSKSGQHTLDRQKTSTPVPGHSSQTRSTPGSGENPLNTTSSQLFSGESHISSVHGDRSRNAAESAKQNSE</sequence>
<feature type="region of interest" description="Disordered" evidence="2">
    <location>
        <begin position="840"/>
        <end position="915"/>
    </location>
</feature>
<reference evidence="3" key="1">
    <citation type="submission" date="2020-05" db="UniProtKB">
        <authorList>
            <consortium name="EnsemblMetazoa"/>
        </authorList>
    </citation>
    <scope>IDENTIFICATION</scope>
    <source>
        <strain evidence="3">Aabys</strain>
    </source>
</reference>
<keyword evidence="1" id="KW-0175">Coiled coil</keyword>
<feature type="compositionally biased region" description="Basic and acidic residues" evidence="2">
    <location>
        <begin position="109"/>
        <end position="119"/>
    </location>
</feature>
<feature type="compositionally biased region" description="Low complexity" evidence="2">
    <location>
        <begin position="1246"/>
        <end position="1260"/>
    </location>
</feature>
<protein>
    <submittedName>
        <fullName evidence="3">Uncharacterized protein</fullName>
    </submittedName>
</protein>
<feature type="coiled-coil region" evidence="1">
    <location>
        <begin position="1187"/>
        <end position="1214"/>
    </location>
</feature>
<feature type="coiled-coil region" evidence="1">
    <location>
        <begin position="25"/>
        <end position="65"/>
    </location>
</feature>
<feature type="compositionally biased region" description="Low complexity" evidence="2">
    <location>
        <begin position="403"/>
        <end position="413"/>
    </location>
</feature>
<feature type="compositionally biased region" description="Low complexity" evidence="2">
    <location>
        <begin position="1058"/>
        <end position="1069"/>
    </location>
</feature>
<feature type="region of interest" description="Disordered" evidence="2">
    <location>
        <begin position="396"/>
        <end position="429"/>
    </location>
</feature>
<dbReference type="eggNOG" id="ENOG502QSZR">
    <property type="taxonomic scope" value="Eukaryota"/>
</dbReference>
<proteinExistence type="predicted"/>
<feature type="region of interest" description="Disordered" evidence="2">
    <location>
        <begin position="353"/>
        <end position="376"/>
    </location>
</feature>
<feature type="compositionally biased region" description="Basic and acidic residues" evidence="2">
    <location>
        <begin position="1233"/>
        <end position="1245"/>
    </location>
</feature>
<gene>
    <name evidence="3" type="primary">101901365</name>
</gene>